<dbReference type="EC" id="2.7.7.7" evidence="2"/>
<dbReference type="GO" id="GO:0003677">
    <property type="term" value="F:DNA binding"/>
    <property type="evidence" value="ECO:0007669"/>
    <property type="project" value="UniProtKB-KW"/>
</dbReference>
<dbReference type="Gene3D" id="1.10.287.690">
    <property type="entry name" value="Helix hairpin bin"/>
    <property type="match status" value="1"/>
</dbReference>
<dbReference type="SUPFAM" id="SSF53098">
    <property type="entry name" value="Ribonuclease H-like"/>
    <property type="match status" value="1"/>
</dbReference>
<dbReference type="EMBL" id="MN739476">
    <property type="protein sequence ID" value="QHT06840.1"/>
    <property type="molecule type" value="Genomic_DNA"/>
</dbReference>
<dbReference type="InterPro" id="IPR006133">
    <property type="entry name" value="DNA-dir_DNA_pol_B_exonuc"/>
</dbReference>
<keyword evidence="4" id="KW-0548">Nucleotidyltransferase</keyword>
<evidence type="ECO:0000256" key="1">
    <source>
        <dbReference type="ARBA" id="ARBA00005755"/>
    </source>
</evidence>
<dbReference type="InterPro" id="IPR012337">
    <property type="entry name" value="RNaseH-like_sf"/>
</dbReference>
<protein>
    <recommendedName>
        <fullName evidence="2">DNA-directed DNA polymerase</fullName>
        <ecNumber evidence="2">2.7.7.7</ecNumber>
    </recommendedName>
</protein>
<comment type="similarity">
    <text evidence="1">Belongs to the DNA polymerase type-B family.</text>
</comment>
<dbReference type="GO" id="GO:0008296">
    <property type="term" value="F:3'-5'-DNA exonuclease activity"/>
    <property type="evidence" value="ECO:0007669"/>
    <property type="project" value="TreeGrafter"/>
</dbReference>
<dbReference type="GO" id="GO:0003887">
    <property type="term" value="F:DNA-directed DNA polymerase activity"/>
    <property type="evidence" value="ECO:0007669"/>
    <property type="project" value="UniProtKB-KW"/>
</dbReference>
<evidence type="ECO:0000256" key="4">
    <source>
        <dbReference type="ARBA" id="ARBA00022695"/>
    </source>
</evidence>
<evidence type="ECO:0000256" key="3">
    <source>
        <dbReference type="ARBA" id="ARBA00022679"/>
    </source>
</evidence>
<dbReference type="Pfam" id="PF03104">
    <property type="entry name" value="DNA_pol_B_exo1"/>
    <property type="match status" value="1"/>
</dbReference>
<accession>A0A6C0CSJ0</accession>
<dbReference type="InterPro" id="IPR036397">
    <property type="entry name" value="RNaseH_sf"/>
</dbReference>
<evidence type="ECO:0000256" key="7">
    <source>
        <dbReference type="ARBA" id="ARBA00049244"/>
    </source>
</evidence>
<dbReference type="InterPro" id="IPR042087">
    <property type="entry name" value="DNA_pol_B_thumb"/>
</dbReference>
<proteinExistence type="inferred from homology"/>
<sequence length="945" mass="110740">MNTTLSLQVLNWTAKDHFEEHGYVVYAFGRTMEGKSVALQMINFQPYLHVYLNCRQQTFYYQDITNLEKYLKQFHFRETRGLQKIEISMKKKLYPYTSNYREKFLKFSFNTEWSYKQTMQVLKRLFQNPDSPVYNMSLYDTVLTPILKLQHHLHIGSSQWITFDCNTNEIDTSRTNTTCDMFITVPYTQIRPNTTSYIAPFNIVSWDIECMSYDSVVQNDCIFPDYDKPKDTVSQIGTSVWNAATHDIIKSVHVLNTNGYITEKRIQEDNDLTIFVCNSEKELIESWCHYVSIVYDADMLVGYNTFGFDYKYLYNRALYLKIEEKITTMLSRLKSMKSYYATKQLSSSAFGNNTMNYINIPGRCPVDLYIILKKEHKLESYKLNDVAEHFLNQNKVDLKPYVLFRKLQESKESIIEVAKYCIQDTLLPITLVQHLSILQNLIEMSNITYVPVDYLILRGQQIKCFSLVCYEALKEEFVIPAELELISENTNDDEEKYQGATVLEPKRGVYLHDKITVLDFASLYPSIVIAFNFCFSTFLVPDTPEHRSFQHKTCNDADISVTPITSTREHRFVSAKVRTGLLPRILLRLWNERKNVKEQMKQVKNTDKLLYSILNGRQLAIKVSMNSLYGFCGAAHGFLGCKPIAESITAKGRELILFAKDHVETKYNAVVVYGDSDSIYVQFEATSSMTMNTLFELSTECQNWLNTLFQHPVEIEFEKVYFPFILFTKKRYCALVWETPDETQRHVEYKGISIVRRDFCRFTRETLTDVLNCVLYDRNIEAAHERLFQHLNDLLSGRIDSSKLIMSKSLSATYKKMGNDNVMPHVRLTQRMKERDPNNYPKSGERVPFIYIINEKRLTCERVESPEYVQEHQLSIDLLYYIQHQVYPSCEELFNVLLAPHKFDLNVDNALRMKIKSLEQYQQTINRKYKNKSQGQKEITSFFKK</sequence>
<dbReference type="Gene3D" id="1.10.132.60">
    <property type="entry name" value="DNA polymerase family B, C-terminal domain"/>
    <property type="match status" value="1"/>
</dbReference>
<dbReference type="SUPFAM" id="SSF56672">
    <property type="entry name" value="DNA/RNA polymerases"/>
    <property type="match status" value="1"/>
</dbReference>
<keyword evidence="5" id="KW-0239">DNA-directed DNA polymerase</keyword>
<reference evidence="10" key="1">
    <citation type="journal article" date="2020" name="Nature">
        <title>Giant virus diversity and host interactions through global metagenomics.</title>
        <authorList>
            <person name="Schulz F."/>
            <person name="Roux S."/>
            <person name="Paez-Espino D."/>
            <person name="Jungbluth S."/>
            <person name="Walsh D.A."/>
            <person name="Denef V.J."/>
            <person name="McMahon K.D."/>
            <person name="Konstantinidis K.T."/>
            <person name="Eloe-Fadrosh E.A."/>
            <person name="Kyrpides N.C."/>
            <person name="Woyke T."/>
        </authorList>
    </citation>
    <scope>NUCLEOTIDE SEQUENCE</scope>
    <source>
        <strain evidence="10">GVMAG-M-3300021473-15</strain>
    </source>
</reference>
<evidence type="ECO:0000259" key="9">
    <source>
        <dbReference type="Pfam" id="PF03104"/>
    </source>
</evidence>
<organism evidence="10">
    <name type="scientific">viral metagenome</name>
    <dbReference type="NCBI Taxonomy" id="1070528"/>
    <lineage>
        <taxon>unclassified sequences</taxon>
        <taxon>metagenomes</taxon>
        <taxon>organismal metagenomes</taxon>
    </lineage>
</organism>
<dbReference type="GO" id="GO:0045004">
    <property type="term" value="P:DNA replication proofreading"/>
    <property type="evidence" value="ECO:0007669"/>
    <property type="project" value="TreeGrafter"/>
</dbReference>
<dbReference type="AlphaFoldDB" id="A0A6C0CSJ0"/>
<comment type="catalytic activity">
    <reaction evidence="7">
        <text>DNA(n) + a 2'-deoxyribonucleoside 5'-triphosphate = DNA(n+1) + diphosphate</text>
        <dbReference type="Rhea" id="RHEA:22508"/>
        <dbReference type="Rhea" id="RHEA-COMP:17339"/>
        <dbReference type="Rhea" id="RHEA-COMP:17340"/>
        <dbReference type="ChEBI" id="CHEBI:33019"/>
        <dbReference type="ChEBI" id="CHEBI:61560"/>
        <dbReference type="ChEBI" id="CHEBI:173112"/>
        <dbReference type="EC" id="2.7.7.7"/>
    </reaction>
</comment>
<evidence type="ECO:0000313" key="10">
    <source>
        <dbReference type="EMBL" id="QHT06840.1"/>
    </source>
</evidence>
<dbReference type="GO" id="GO:0000166">
    <property type="term" value="F:nucleotide binding"/>
    <property type="evidence" value="ECO:0007669"/>
    <property type="project" value="InterPro"/>
</dbReference>
<dbReference type="PANTHER" id="PTHR10322:SF23">
    <property type="entry name" value="DNA POLYMERASE DELTA CATALYTIC SUBUNIT"/>
    <property type="match status" value="1"/>
</dbReference>
<dbReference type="GO" id="GO:0006287">
    <property type="term" value="P:base-excision repair, gap-filling"/>
    <property type="evidence" value="ECO:0007669"/>
    <property type="project" value="TreeGrafter"/>
</dbReference>
<dbReference type="Gene3D" id="3.30.420.10">
    <property type="entry name" value="Ribonuclease H-like superfamily/Ribonuclease H"/>
    <property type="match status" value="1"/>
</dbReference>
<evidence type="ECO:0000256" key="5">
    <source>
        <dbReference type="ARBA" id="ARBA00022932"/>
    </source>
</evidence>
<name>A0A6C0CSJ0_9ZZZZ</name>
<dbReference type="Pfam" id="PF00136">
    <property type="entry name" value="DNA_pol_B"/>
    <property type="match status" value="1"/>
</dbReference>
<dbReference type="Gene3D" id="3.30.342.10">
    <property type="entry name" value="DNA Polymerase, chain B, domain 1"/>
    <property type="match status" value="1"/>
</dbReference>
<dbReference type="GO" id="GO:0006297">
    <property type="term" value="P:nucleotide-excision repair, DNA gap filling"/>
    <property type="evidence" value="ECO:0007669"/>
    <property type="project" value="TreeGrafter"/>
</dbReference>
<dbReference type="SMART" id="SM00486">
    <property type="entry name" value="POLBc"/>
    <property type="match status" value="1"/>
</dbReference>
<evidence type="ECO:0000259" key="8">
    <source>
        <dbReference type="Pfam" id="PF00136"/>
    </source>
</evidence>
<dbReference type="Gene3D" id="3.90.1600.10">
    <property type="entry name" value="Palm domain of DNA polymerase"/>
    <property type="match status" value="1"/>
</dbReference>
<dbReference type="NCBIfam" id="TIGR00592">
    <property type="entry name" value="pol2"/>
    <property type="match status" value="1"/>
</dbReference>
<feature type="domain" description="DNA-directed DNA polymerase family B multifunctional" evidence="8">
    <location>
        <begin position="450"/>
        <end position="895"/>
    </location>
</feature>
<evidence type="ECO:0000256" key="6">
    <source>
        <dbReference type="ARBA" id="ARBA00023125"/>
    </source>
</evidence>
<dbReference type="PRINTS" id="PR00106">
    <property type="entry name" value="DNAPOLB"/>
</dbReference>
<feature type="domain" description="DNA-directed DNA polymerase family B exonuclease" evidence="9">
    <location>
        <begin position="139"/>
        <end position="386"/>
    </location>
</feature>
<dbReference type="InterPro" id="IPR006134">
    <property type="entry name" value="DNA-dir_DNA_pol_B_multi_dom"/>
</dbReference>
<dbReference type="PANTHER" id="PTHR10322">
    <property type="entry name" value="DNA POLYMERASE CATALYTIC SUBUNIT"/>
    <property type="match status" value="1"/>
</dbReference>
<keyword evidence="3" id="KW-0808">Transferase</keyword>
<dbReference type="GO" id="GO:0043625">
    <property type="term" value="C:delta DNA polymerase complex"/>
    <property type="evidence" value="ECO:0007669"/>
    <property type="project" value="TreeGrafter"/>
</dbReference>
<evidence type="ECO:0000256" key="2">
    <source>
        <dbReference type="ARBA" id="ARBA00012417"/>
    </source>
</evidence>
<keyword evidence="6" id="KW-0238">DNA-binding</keyword>
<dbReference type="InterPro" id="IPR023211">
    <property type="entry name" value="DNA_pol_palm_dom_sf"/>
</dbReference>
<dbReference type="InterPro" id="IPR050240">
    <property type="entry name" value="DNA_pol_type-B"/>
</dbReference>
<dbReference type="InterPro" id="IPR043502">
    <property type="entry name" value="DNA/RNA_pol_sf"/>
</dbReference>
<dbReference type="InterPro" id="IPR006172">
    <property type="entry name" value="DNA-dir_DNA_pol_B"/>
</dbReference>